<keyword evidence="4 5" id="KW-0067">ATP-binding</keyword>
<dbReference type="Gene3D" id="1.10.510.10">
    <property type="entry name" value="Transferase(Phosphotransferase) domain 1"/>
    <property type="match status" value="1"/>
</dbReference>
<protein>
    <recommendedName>
        <fullName evidence="8">Protein kinase domain-containing protein</fullName>
    </recommendedName>
</protein>
<organism evidence="9 10">
    <name type="scientific">Emiliania huxleyi (strain CCMP1516)</name>
    <dbReference type="NCBI Taxonomy" id="280463"/>
    <lineage>
        <taxon>Eukaryota</taxon>
        <taxon>Haptista</taxon>
        <taxon>Haptophyta</taxon>
        <taxon>Prymnesiophyceae</taxon>
        <taxon>Isochrysidales</taxon>
        <taxon>Noelaerhabdaceae</taxon>
        <taxon>Emiliania</taxon>
    </lineage>
</organism>
<reference evidence="10" key="1">
    <citation type="journal article" date="2013" name="Nature">
        <title>Pan genome of the phytoplankton Emiliania underpins its global distribution.</title>
        <authorList>
            <person name="Read B.A."/>
            <person name="Kegel J."/>
            <person name="Klute M.J."/>
            <person name="Kuo A."/>
            <person name="Lefebvre S.C."/>
            <person name="Maumus F."/>
            <person name="Mayer C."/>
            <person name="Miller J."/>
            <person name="Monier A."/>
            <person name="Salamov A."/>
            <person name="Young J."/>
            <person name="Aguilar M."/>
            <person name="Claverie J.M."/>
            <person name="Frickenhaus S."/>
            <person name="Gonzalez K."/>
            <person name="Herman E.K."/>
            <person name="Lin Y.C."/>
            <person name="Napier J."/>
            <person name="Ogata H."/>
            <person name="Sarno A.F."/>
            <person name="Shmutz J."/>
            <person name="Schroeder D."/>
            <person name="de Vargas C."/>
            <person name="Verret F."/>
            <person name="von Dassow P."/>
            <person name="Valentin K."/>
            <person name="Van de Peer Y."/>
            <person name="Wheeler G."/>
            <person name="Dacks J.B."/>
            <person name="Delwiche C.F."/>
            <person name="Dyhrman S.T."/>
            <person name="Glockner G."/>
            <person name="John U."/>
            <person name="Richards T."/>
            <person name="Worden A.Z."/>
            <person name="Zhang X."/>
            <person name="Grigoriev I.V."/>
            <person name="Allen A.E."/>
            <person name="Bidle K."/>
            <person name="Borodovsky M."/>
            <person name="Bowler C."/>
            <person name="Brownlee C."/>
            <person name="Cock J.M."/>
            <person name="Elias M."/>
            <person name="Gladyshev V.N."/>
            <person name="Groth M."/>
            <person name="Guda C."/>
            <person name="Hadaegh A."/>
            <person name="Iglesias-Rodriguez M.D."/>
            <person name="Jenkins J."/>
            <person name="Jones B.M."/>
            <person name="Lawson T."/>
            <person name="Leese F."/>
            <person name="Lindquist E."/>
            <person name="Lobanov A."/>
            <person name="Lomsadze A."/>
            <person name="Malik S.B."/>
            <person name="Marsh M.E."/>
            <person name="Mackinder L."/>
            <person name="Mock T."/>
            <person name="Mueller-Roeber B."/>
            <person name="Pagarete A."/>
            <person name="Parker M."/>
            <person name="Probert I."/>
            <person name="Quesneville H."/>
            <person name="Raines C."/>
            <person name="Rensing S.A."/>
            <person name="Riano-Pachon D.M."/>
            <person name="Richier S."/>
            <person name="Rokitta S."/>
            <person name="Shiraiwa Y."/>
            <person name="Soanes D.M."/>
            <person name="van der Giezen M."/>
            <person name="Wahlund T.M."/>
            <person name="Williams B."/>
            <person name="Wilson W."/>
            <person name="Wolfe G."/>
            <person name="Wurch L.L."/>
        </authorList>
    </citation>
    <scope>NUCLEOTIDE SEQUENCE</scope>
</reference>
<feature type="transmembrane region" description="Helical" evidence="7">
    <location>
        <begin position="74"/>
        <end position="94"/>
    </location>
</feature>
<dbReference type="HOGENOM" id="CLU_314609_0_0_1"/>
<dbReference type="GeneID" id="17260565"/>
<dbReference type="PANTHER" id="PTHR44329">
    <property type="entry name" value="SERINE/THREONINE-PROTEIN KINASE TNNI3K-RELATED"/>
    <property type="match status" value="1"/>
</dbReference>
<dbReference type="SUPFAM" id="SSF56112">
    <property type="entry name" value="Protein kinase-like (PK-like)"/>
    <property type="match status" value="1"/>
</dbReference>
<dbReference type="Pfam" id="PF00069">
    <property type="entry name" value="Pkinase"/>
    <property type="match status" value="1"/>
</dbReference>
<evidence type="ECO:0000313" key="9">
    <source>
        <dbReference type="EnsemblProtists" id="EOD14411"/>
    </source>
</evidence>
<dbReference type="STRING" id="2903.R1DUH8"/>
<dbReference type="GO" id="GO:0004674">
    <property type="term" value="F:protein serine/threonine kinase activity"/>
    <property type="evidence" value="ECO:0007669"/>
    <property type="project" value="TreeGrafter"/>
</dbReference>
<dbReference type="PaxDb" id="2903-EOD14411"/>
<dbReference type="eggNOG" id="KOG0192">
    <property type="taxonomic scope" value="Eukaryota"/>
</dbReference>
<dbReference type="KEGG" id="ehx:EMIHUDRAFT_211857"/>
<accession>A0A0D3IT26</accession>
<evidence type="ECO:0000256" key="1">
    <source>
        <dbReference type="ARBA" id="ARBA00022679"/>
    </source>
</evidence>
<evidence type="ECO:0000256" key="2">
    <source>
        <dbReference type="ARBA" id="ARBA00022741"/>
    </source>
</evidence>
<dbReference type="PROSITE" id="PS50011">
    <property type="entry name" value="PROTEIN_KINASE_DOM"/>
    <property type="match status" value="1"/>
</dbReference>
<dbReference type="RefSeq" id="XP_005766840.1">
    <property type="nucleotide sequence ID" value="XM_005766783.1"/>
</dbReference>
<proteinExistence type="predicted"/>
<dbReference type="EnsemblProtists" id="EOD14411">
    <property type="protein sequence ID" value="EOD14411"/>
    <property type="gene ID" value="EMIHUDRAFT_211857"/>
</dbReference>
<evidence type="ECO:0000256" key="7">
    <source>
        <dbReference type="SAM" id="Phobius"/>
    </source>
</evidence>
<keyword evidence="1" id="KW-0808">Transferase</keyword>
<keyword evidence="7" id="KW-0472">Membrane</keyword>
<feature type="region of interest" description="Disordered" evidence="6">
    <location>
        <begin position="893"/>
        <end position="930"/>
    </location>
</feature>
<keyword evidence="7" id="KW-0812">Transmembrane</keyword>
<feature type="region of interest" description="Disordered" evidence="6">
    <location>
        <begin position="826"/>
        <end position="849"/>
    </location>
</feature>
<dbReference type="SMART" id="SM00220">
    <property type="entry name" value="S_TKc"/>
    <property type="match status" value="1"/>
</dbReference>
<keyword evidence="3" id="KW-0418">Kinase</keyword>
<dbReference type="InterPro" id="IPR051681">
    <property type="entry name" value="Ser/Thr_Kinases-Pseudokinases"/>
</dbReference>
<evidence type="ECO:0000256" key="6">
    <source>
        <dbReference type="SAM" id="MobiDB-lite"/>
    </source>
</evidence>
<feature type="binding site" evidence="5">
    <location>
        <position position="284"/>
    </location>
    <ligand>
        <name>ATP</name>
        <dbReference type="ChEBI" id="CHEBI:30616"/>
    </ligand>
</feature>
<feature type="transmembrane region" description="Helical" evidence="7">
    <location>
        <begin position="706"/>
        <end position="723"/>
    </location>
</feature>
<evidence type="ECO:0000259" key="8">
    <source>
        <dbReference type="PROSITE" id="PS50011"/>
    </source>
</evidence>
<feature type="transmembrane region" description="Helical" evidence="7">
    <location>
        <begin position="761"/>
        <end position="780"/>
    </location>
</feature>
<evidence type="ECO:0000256" key="3">
    <source>
        <dbReference type="ARBA" id="ARBA00022777"/>
    </source>
</evidence>
<feature type="transmembrane region" description="Helical" evidence="7">
    <location>
        <begin position="46"/>
        <end position="67"/>
    </location>
</feature>
<evidence type="ECO:0000256" key="5">
    <source>
        <dbReference type="PROSITE-ProRule" id="PRU10141"/>
    </source>
</evidence>
<dbReference type="PANTHER" id="PTHR44329:SF288">
    <property type="entry name" value="MITOGEN-ACTIVATED PROTEIN KINASE KINASE KINASE 20"/>
    <property type="match status" value="1"/>
</dbReference>
<feature type="transmembrane region" description="Helical" evidence="7">
    <location>
        <begin position="145"/>
        <end position="163"/>
    </location>
</feature>
<dbReference type="AlphaFoldDB" id="A0A0D3IT26"/>
<dbReference type="InterPro" id="IPR011009">
    <property type="entry name" value="Kinase-like_dom_sf"/>
</dbReference>
<name>A0A0D3IT26_EMIH1</name>
<feature type="transmembrane region" description="Helical" evidence="7">
    <location>
        <begin position="640"/>
        <end position="660"/>
    </location>
</feature>
<dbReference type="PROSITE" id="PS00107">
    <property type="entry name" value="PROTEIN_KINASE_ATP"/>
    <property type="match status" value="1"/>
</dbReference>
<feature type="compositionally biased region" description="Basic and acidic residues" evidence="6">
    <location>
        <begin position="893"/>
        <end position="908"/>
    </location>
</feature>
<keyword evidence="10" id="KW-1185">Reference proteome</keyword>
<dbReference type="GO" id="GO:0005524">
    <property type="term" value="F:ATP binding"/>
    <property type="evidence" value="ECO:0007669"/>
    <property type="project" value="UniProtKB-UniRule"/>
</dbReference>
<sequence length="930" mass="98514">MSRAGYLLAQAVAVAAVSAAMASEGCSRAFSAISGGVSALHRGSAIILLLFLVFLGIAAAIADGVVTAERAARVWSVVLPGVPLVALPISGLLLRDDEIFALVGGQSAEALSFERLSGWVAPTPFLLGAAHSMMPRALRWKGKVALAWLCLHALHTAVLVARIGPSPNLCRHMLYRAVALAAGFGGGELTAWGLRGDAIRARLQAVRGRLRRKVHSAQPLTEAEEEMQTLLLREDGRWLADEQAAAAEGSGAAAQRLVLGRLLGRGGFADVYATEWDGRPAAAKVIRHADARDGQRVRKEVSSLRQLRHPRLVELLAYARLDCGSDGLQHVLILELMAGGTLHDYLKRAGGAAGSSRQLWTLLTDTATALAWLHGHATLHRDVKASNVLLDASHSRAKLGDFGLATTHYGELSQTPAVGTWRYLAPEASRHAGGGGRRSSMWHTPASDVYSFGLLLFEATYREPAFQLHRSGWCAHQAAVAGERPTPRWPRAAAGGGALGVLGECAAELMQRCWHREACRRPHAEEVLTALSSLANGEGDEEGSALLGAAPGSGCSVGSSYHSDKVEGSYYTERIGASRDPQHEIEVDNLEIDNLEAEHVGEGEAEVGEAEYTLAFLAVVAAAGLALLPEWPGWYLEAELLQRLGVVGGLLAFALARLLLSDRAISNVFAALSLLDAASHATSGTLQLLSSLDGMREVCDGMMHNAHAIAQIAAIVGAIYAFVPRSLSWQLKLVGVRSVILGCSASVNAVLLGSLDPFRVLLLYWSAPFLLTFAATHLIARAASRAAWLPTSPAEHDLVASLTYTLTRSATPTRVDRMYEVVHIDERPTAEGQLDPASEARSSRHAGGLASTHAGTYPSLVDAEAAGAAASHSRPGDAAPLSLSSSLLCSRDVDRDESSSYYSDKVEDSYGWSSASGETHRAGKGHFGGS</sequence>
<dbReference type="Proteomes" id="UP000013827">
    <property type="component" value="Unassembled WGS sequence"/>
</dbReference>
<evidence type="ECO:0000256" key="4">
    <source>
        <dbReference type="ARBA" id="ARBA00022840"/>
    </source>
</evidence>
<dbReference type="InterPro" id="IPR017441">
    <property type="entry name" value="Protein_kinase_ATP_BS"/>
</dbReference>
<feature type="transmembrane region" description="Helical" evidence="7">
    <location>
        <begin position="735"/>
        <end position="755"/>
    </location>
</feature>
<dbReference type="InterPro" id="IPR000719">
    <property type="entry name" value="Prot_kinase_dom"/>
</dbReference>
<keyword evidence="2 5" id="KW-0547">Nucleotide-binding</keyword>
<keyword evidence="7" id="KW-1133">Transmembrane helix</keyword>
<reference evidence="9" key="2">
    <citation type="submission" date="2024-10" db="UniProtKB">
        <authorList>
            <consortium name="EnsemblProtists"/>
        </authorList>
    </citation>
    <scope>IDENTIFICATION</scope>
</reference>
<evidence type="ECO:0000313" key="10">
    <source>
        <dbReference type="Proteomes" id="UP000013827"/>
    </source>
</evidence>
<feature type="domain" description="Protein kinase" evidence="8">
    <location>
        <begin position="257"/>
        <end position="534"/>
    </location>
</feature>